<sequence>MVLKTNQNSLEYMKKLAYDDDSVIVVNNIDSVDESVYQKIAKWLCTSVDTLRQKVKL</sequence>
<reference evidence="1 2" key="1">
    <citation type="submission" date="2019-10" db="EMBL/GenBank/DDBJ databases">
        <title>Assembly and Annotation for the nematode Trichostrongylus colubriformis.</title>
        <authorList>
            <person name="Martin J."/>
        </authorList>
    </citation>
    <scope>NUCLEOTIDE SEQUENCE [LARGE SCALE GENOMIC DNA]</scope>
    <source>
        <strain evidence="1">G859</strain>
        <tissue evidence="1">Whole worm</tissue>
    </source>
</reference>
<organism evidence="1 2">
    <name type="scientific">Trichostrongylus colubriformis</name>
    <name type="common">Black scour worm</name>
    <dbReference type="NCBI Taxonomy" id="6319"/>
    <lineage>
        <taxon>Eukaryota</taxon>
        <taxon>Metazoa</taxon>
        <taxon>Ecdysozoa</taxon>
        <taxon>Nematoda</taxon>
        <taxon>Chromadorea</taxon>
        <taxon>Rhabditida</taxon>
        <taxon>Rhabditina</taxon>
        <taxon>Rhabditomorpha</taxon>
        <taxon>Strongyloidea</taxon>
        <taxon>Trichostrongylidae</taxon>
        <taxon>Trichostrongylus</taxon>
    </lineage>
</organism>
<dbReference type="Proteomes" id="UP001331761">
    <property type="component" value="Unassembled WGS sequence"/>
</dbReference>
<protein>
    <submittedName>
        <fullName evidence="1">Uncharacterized protein</fullName>
    </submittedName>
</protein>
<evidence type="ECO:0000313" key="2">
    <source>
        <dbReference type="Proteomes" id="UP001331761"/>
    </source>
</evidence>
<keyword evidence="2" id="KW-1185">Reference proteome</keyword>
<dbReference type="AlphaFoldDB" id="A0AAN8FJE9"/>
<accession>A0AAN8FJE9</accession>
<evidence type="ECO:0000313" key="1">
    <source>
        <dbReference type="EMBL" id="KAK5971863.1"/>
    </source>
</evidence>
<gene>
    <name evidence="1" type="ORF">GCK32_003008</name>
</gene>
<name>A0AAN8FJE9_TRICO</name>
<comment type="caution">
    <text evidence="1">The sequence shown here is derived from an EMBL/GenBank/DDBJ whole genome shotgun (WGS) entry which is preliminary data.</text>
</comment>
<dbReference type="EMBL" id="WIXE01017289">
    <property type="protein sequence ID" value="KAK5971863.1"/>
    <property type="molecule type" value="Genomic_DNA"/>
</dbReference>
<proteinExistence type="predicted"/>